<name>G2TJ82_HEYCO</name>
<evidence type="ECO:0000313" key="7">
    <source>
        <dbReference type="Proteomes" id="UP000009283"/>
    </source>
</evidence>
<protein>
    <submittedName>
        <fullName evidence="6">Uncharacterized protein</fullName>
    </submittedName>
</protein>
<dbReference type="eggNOG" id="COG1221">
    <property type="taxonomic scope" value="Bacteria"/>
</dbReference>
<organism evidence="6 7">
    <name type="scientific">Heyndrickxia coagulans 36D1</name>
    <dbReference type="NCBI Taxonomy" id="345219"/>
    <lineage>
        <taxon>Bacteria</taxon>
        <taxon>Bacillati</taxon>
        <taxon>Bacillota</taxon>
        <taxon>Bacilli</taxon>
        <taxon>Bacillales</taxon>
        <taxon>Bacillaceae</taxon>
        <taxon>Heyndrickxia</taxon>
    </lineage>
</organism>
<dbReference type="eggNOG" id="COG3933">
    <property type="taxonomic scope" value="Bacteria"/>
</dbReference>
<dbReference type="GO" id="GO:0006355">
    <property type="term" value="P:regulation of DNA-templated transcription"/>
    <property type="evidence" value="ECO:0007669"/>
    <property type="project" value="InterPro"/>
</dbReference>
<dbReference type="PROSITE" id="PS51096">
    <property type="entry name" value="PTS_EIIA_TYPE_4"/>
    <property type="match status" value="1"/>
</dbReference>
<dbReference type="GO" id="GO:0016740">
    <property type="term" value="F:transferase activity"/>
    <property type="evidence" value="ECO:0007669"/>
    <property type="project" value="UniProtKB-KW"/>
</dbReference>
<dbReference type="PANTHER" id="PTHR32071:SF38">
    <property type="entry name" value="PSP OPERON TRANSCRIPTIONAL ACTIVATOR"/>
    <property type="match status" value="1"/>
</dbReference>
<feature type="domain" description="PTS EIIA type-4" evidence="5">
    <location>
        <begin position="319"/>
        <end position="456"/>
    </location>
</feature>
<dbReference type="AlphaFoldDB" id="G2TJ82"/>
<gene>
    <name evidence="6" type="ORF">Bcoa_1650</name>
</gene>
<keyword evidence="3" id="KW-0067">ATP-binding</keyword>
<dbReference type="InterPro" id="IPR004701">
    <property type="entry name" value="PTS_EIIA_man-typ"/>
</dbReference>
<dbReference type="Proteomes" id="UP000009283">
    <property type="component" value="Chromosome"/>
</dbReference>
<dbReference type="SUPFAM" id="SSF52540">
    <property type="entry name" value="P-loop containing nucleoside triphosphate hydrolases"/>
    <property type="match status" value="1"/>
</dbReference>
<keyword evidence="2" id="KW-0547">Nucleotide-binding</keyword>
<reference evidence="6 7" key="1">
    <citation type="journal article" date="2011" name="Stand. Genomic Sci.">
        <title>Complete Genome Sequence of a thermotolerant sporogenic lactic acid bacterium, Bacillus coagulans strain 36D1.</title>
        <authorList>
            <person name="Rhee M.S."/>
            <person name="Moritz B.E."/>
            <person name="Xie G."/>
            <person name="Glavina Del Rio T."/>
            <person name="Dalin E."/>
            <person name="Tice H."/>
            <person name="Bruce D."/>
            <person name="Goodwin L."/>
            <person name="Chertkov O."/>
            <person name="Brettin T."/>
            <person name="Han C."/>
            <person name="Detter C."/>
            <person name="Pitluck S."/>
            <person name="Land M.L."/>
            <person name="Patel M."/>
            <person name="Ou M."/>
            <person name="Harbrucker R."/>
            <person name="Ingram L.O."/>
            <person name="Shanmugam K.T."/>
        </authorList>
    </citation>
    <scope>NUCLEOTIDE SEQUENCE [LARGE SCALE GENOMIC DNA]</scope>
    <source>
        <strain evidence="6 7">36D1</strain>
    </source>
</reference>
<dbReference type="GO" id="GO:0016020">
    <property type="term" value="C:membrane"/>
    <property type="evidence" value="ECO:0007669"/>
    <property type="project" value="InterPro"/>
</dbReference>
<evidence type="ECO:0000256" key="3">
    <source>
        <dbReference type="ARBA" id="ARBA00022840"/>
    </source>
</evidence>
<evidence type="ECO:0000256" key="2">
    <source>
        <dbReference type="ARBA" id="ARBA00022741"/>
    </source>
</evidence>
<dbReference type="PROSITE" id="PS50045">
    <property type="entry name" value="SIGMA54_INTERACT_4"/>
    <property type="match status" value="1"/>
</dbReference>
<sequence length="472" mass="54036">MFMDTGKYRPLGENKTWNESKVRFIFATTENEENIFLETFLRRIQVHVTISNFNNRPLAEKIQLIKYMFYQEANILQKNILVKGESVQLLLNSHFNGNIGKLKNMIKLSCADAYNHHPDHDTLLISPGTISDMPVRKAETSKYPHNYLLIEYAFPFDFDQEHADGFMLELKKIMSDLHDAKGTGSKASLEQLKNRLQTLHLKSLGNFSYFENVSNQSIMYVKNMFIQKWEDIIMNRYGIVNSVSIDKISFDFYYYIHEKKIPFLGCLKDLNIEIQTVYPRTSYIADKFVSSLHLTSEKSAFLKIVISLLLSDYVKEDIELKGLLIAHGESTASSIQSVVNRLCETYVFEAIDMPINTALENIITEARMFIHHQANPDGLTLLVDMGSLSKLYSSIKNALQGDLLIVDNLTTSIALDIGLKIKNRVPFKTIAENSLSKNIKLKPSILKASQKQKTSLFLVCPAWAYRKKLKIS</sequence>
<dbReference type="KEGG" id="bag:Bcoa_1650"/>
<dbReference type="PANTHER" id="PTHR32071">
    <property type="entry name" value="TRANSCRIPTIONAL REGULATORY PROTEIN"/>
    <property type="match status" value="1"/>
</dbReference>
<feature type="domain" description="Sigma-54 factor interaction" evidence="4">
    <location>
        <begin position="1"/>
        <end position="111"/>
    </location>
</feature>
<dbReference type="Gene3D" id="3.40.50.510">
    <property type="entry name" value="Phosphotransferase system, mannose-type IIA component"/>
    <property type="match status" value="1"/>
</dbReference>
<dbReference type="EMBL" id="CP003056">
    <property type="protein sequence ID" value="AEP00845.1"/>
    <property type="molecule type" value="Genomic_DNA"/>
</dbReference>
<accession>G2TJ82</accession>
<dbReference type="InterPro" id="IPR027417">
    <property type="entry name" value="P-loop_NTPase"/>
</dbReference>
<dbReference type="GO" id="GO:0009401">
    <property type="term" value="P:phosphoenolpyruvate-dependent sugar phosphotransferase system"/>
    <property type="evidence" value="ECO:0007669"/>
    <property type="project" value="InterPro"/>
</dbReference>
<dbReference type="InterPro" id="IPR036662">
    <property type="entry name" value="PTS_EIIA_man-typ_sf"/>
</dbReference>
<evidence type="ECO:0000313" key="6">
    <source>
        <dbReference type="EMBL" id="AEP00845.1"/>
    </source>
</evidence>
<dbReference type="GO" id="GO:0005524">
    <property type="term" value="F:ATP binding"/>
    <property type="evidence" value="ECO:0007669"/>
    <property type="project" value="UniProtKB-KW"/>
</dbReference>
<keyword evidence="1" id="KW-0808">Transferase</keyword>
<proteinExistence type="predicted"/>
<evidence type="ECO:0000259" key="5">
    <source>
        <dbReference type="PROSITE" id="PS51096"/>
    </source>
</evidence>
<dbReference type="HOGENOM" id="CLU_578288_0_0_9"/>
<evidence type="ECO:0000259" key="4">
    <source>
        <dbReference type="PROSITE" id="PS50045"/>
    </source>
</evidence>
<dbReference type="InterPro" id="IPR002078">
    <property type="entry name" value="Sigma_54_int"/>
</dbReference>
<dbReference type="SUPFAM" id="SSF53062">
    <property type="entry name" value="PTS system fructose IIA component-like"/>
    <property type="match status" value="1"/>
</dbReference>
<evidence type="ECO:0000256" key="1">
    <source>
        <dbReference type="ARBA" id="ARBA00022679"/>
    </source>
</evidence>